<gene>
    <name evidence="1" type="ORF">ACM44_13365</name>
</gene>
<organism evidence="1 2">
    <name type="scientific">Chryseobacterium koreense CCUG 49689</name>
    <dbReference type="NCBI Taxonomy" id="1304281"/>
    <lineage>
        <taxon>Bacteria</taxon>
        <taxon>Pseudomonadati</taxon>
        <taxon>Bacteroidota</taxon>
        <taxon>Flavobacteriia</taxon>
        <taxon>Flavobacteriales</taxon>
        <taxon>Weeksellaceae</taxon>
        <taxon>Chryseobacterium group</taxon>
        <taxon>Chryseobacterium</taxon>
    </lineage>
</organism>
<reference evidence="1 2" key="1">
    <citation type="journal article" date="2004" name="Int. J. Syst. Evol. Microbiol.">
        <title>Kaistella koreensis gen. nov., sp. nov., a novel member of the Chryseobacterium-Bergeyella-Riemerella branch.</title>
        <authorList>
            <person name="Kim M.K."/>
            <person name="Im W.T."/>
            <person name="Shin Y.K."/>
            <person name="Lim J.H."/>
            <person name="Kim S.H."/>
            <person name="Lee B.C."/>
            <person name="Park M.Y."/>
            <person name="Lee K.Y."/>
            <person name="Lee S.T."/>
        </authorList>
    </citation>
    <scope>NUCLEOTIDE SEQUENCE [LARGE SCALE GENOMIC DNA]</scope>
    <source>
        <strain evidence="1 2">CCUG 49689</strain>
    </source>
</reference>
<proteinExistence type="predicted"/>
<accession>A0A0J7IWA5</accession>
<dbReference type="Proteomes" id="UP000035900">
    <property type="component" value="Unassembled WGS sequence"/>
</dbReference>
<dbReference type="RefSeq" id="WP_048500553.1">
    <property type="nucleotide sequence ID" value="NZ_LFNG01000024.1"/>
</dbReference>
<dbReference type="AlphaFoldDB" id="A0A0J7IWA5"/>
<sequence length="104" mass="11853">MDNIFKEKPTLQEYFATSDGTKFYTESMAKNHSKTLEDKTVTHVVRPAEESAKETAADIIAKAPEMDLETANDYLDSETSLEKPRKSVVQALEKRIEELEKLEE</sequence>
<name>A0A0J7IWA5_9FLAO</name>
<protein>
    <submittedName>
        <fullName evidence="1">Uncharacterized protein</fullName>
    </submittedName>
</protein>
<keyword evidence="2" id="KW-1185">Reference proteome</keyword>
<dbReference type="PATRIC" id="fig|1304281.5.peg.2884"/>
<dbReference type="OrthoDB" id="1263383at2"/>
<evidence type="ECO:0000313" key="2">
    <source>
        <dbReference type="Proteomes" id="UP000035900"/>
    </source>
</evidence>
<dbReference type="STRING" id="1304281.ACM44_13365"/>
<comment type="caution">
    <text evidence="1">The sequence shown here is derived from an EMBL/GenBank/DDBJ whole genome shotgun (WGS) entry which is preliminary data.</text>
</comment>
<evidence type="ECO:0000313" key="1">
    <source>
        <dbReference type="EMBL" id="KMQ70237.1"/>
    </source>
</evidence>
<dbReference type="EMBL" id="LFNG01000024">
    <property type="protein sequence ID" value="KMQ70237.1"/>
    <property type="molecule type" value="Genomic_DNA"/>
</dbReference>